<reference evidence="4" key="1">
    <citation type="journal article" date="2015" name="PLoS Genet.">
        <title>Genome Sequence and Transcriptome Analyses of Chrysochromulina tobin: Metabolic Tools for Enhanced Algal Fitness in the Prominent Order Prymnesiales (Haptophyceae).</title>
        <authorList>
            <person name="Hovde B.T."/>
            <person name="Deodato C.R."/>
            <person name="Hunsperger H.M."/>
            <person name="Ryken S.A."/>
            <person name="Yost W."/>
            <person name="Jha R.K."/>
            <person name="Patterson J."/>
            <person name="Monnat R.J. Jr."/>
            <person name="Barlow S.B."/>
            <person name="Starkenburg S.R."/>
            <person name="Cattolico R.A."/>
        </authorList>
    </citation>
    <scope>NUCLEOTIDE SEQUENCE</scope>
    <source>
        <strain evidence="4">CCMP291</strain>
    </source>
</reference>
<evidence type="ECO:0000313" key="3">
    <source>
        <dbReference type="EMBL" id="KOO26827.1"/>
    </source>
</evidence>
<dbReference type="InterPro" id="IPR022035">
    <property type="entry name" value="PCIF1_WW"/>
</dbReference>
<sequence>MQANLKTQKRARQQARKGAADDEARWRLLNSGFSVQRLTSMNFTEDQARFALMTVGGDMDHLLLERPLIATSAPTPLQRAESVTTREEDRILSLSAVEVANEAALTFVCSTEEAMAALEKTQLEAAKMLEAARLALGQQAAMERRDETQHVIMAAAMCLVQCANQKTAERVVIETALDAAAATKQATCATAERAALEIALEVGEETERSLQALGHAIERLVPVTAAKPPEHLAGDLVNKIVFREAPGFLTGVNDGGSADAAMHGADVVIPSFVCPVFLANQLQTSILPATTDERKVQGHVLKLQLRCSHASVAVAQYAYEQRELWRRRLANGARLSDVHLGMSCVPDPTDSASVLIKWRREPSGDGPTHIVRLWRSHYVGLQALHRRHRAASFCCASDGASGSSGSSGSASFGASGSGGGSSVCVGAEAAQLAAGLELTHIFAMVVRYEVLAASKAAYQAALPPRLMTLLQARLGCTHECYASPLNRSPSYVSFCSAFADTDRHFGSCGSFFQWWPETGSFECNPPFDAKSIIACFDHIAEILSASSQPLSFVLTVPTIDRPTGRASHALQAMSRRGLWRASIEVAAHEHVYQMGLQHRRCGTDGQGAHVPVTRMAQLARSAELAGGATPAAGTLCHLAESSAHARTLLREAGAAEPLASLILVSAETGSAGDSAASKFAGFALLSLVQEEPQVVIDAVDKVCRGEPQFSRALETSCPECLEMLQKHVMSRLRVAMDGSDVKVLQDLLALGHGVNLAAAVLKEAKAKFRAVMQRAEESNKARGAAGAGGADKAKTEASNGPPSRRAASPAKPRLAKTGAVAGTAALDELRHLKALEVAELSARSKAGTGTGKGAAPSSAVTSAAAAEQPAASHRQALGAPTAMRVASTALPRSTSTNTNTAVPNAIAAYAPPVTLADAAKGNNGTASEPLRPTTTPMAALFGSSDALMEAGLLLNDGLGSVRKAFEQAIVGMRAEKEKLHLELQLEQERSRQLAAQLAATMLLHGQKEAAELELAAQ</sequence>
<feature type="compositionally biased region" description="Low complexity" evidence="1">
    <location>
        <begin position="853"/>
        <end position="872"/>
    </location>
</feature>
<comment type="caution">
    <text evidence="3">The sequence shown here is derived from an EMBL/GenBank/DDBJ whole genome shotgun (WGS) entry which is preliminary data.</text>
</comment>
<feature type="domain" description="PCIF1 WW" evidence="2">
    <location>
        <begin position="439"/>
        <end position="594"/>
    </location>
</feature>
<protein>
    <submittedName>
        <fullName evidence="3">Phosphorylated ctd-interacting factor 1</fullName>
    </submittedName>
</protein>
<organism evidence="3 4">
    <name type="scientific">Chrysochromulina tobinii</name>
    <dbReference type="NCBI Taxonomy" id="1460289"/>
    <lineage>
        <taxon>Eukaryota</taxon>
        <taxon>Haptista</taxon>
        <taxon>Haptophyta</taxon>
        <taxon>Prymnesiophyceae</taxon>
        <taxon>Prymnesiales</taxon>
        <taxon>Chrysochromulinaceae</taxon>
        <taxon>Chrysochromulina</taxon>
    </lineage>
</organism>
<evidence type="ECO:0000313" key="4">
    <source>
        <dbReference type="Proteomes" id="UP000037460"/>
    </source>
</evidence>
<dbReference type="AlphaFoldDB" id="A0A0M0JKF6"/>
<dbReference type="InterPro" id="IPR039881">
    <property type="entry name" value="PCIF1-like"/>
</dbReference>
<accession>A0A0M0JKF6</accession>
<dbReference type="GO" id="GO:0099122">
    <property type="term" value="F:RNA polymerase II C-terminal domain binding"/>
    <property type="evidence" value="ECO:0007669"/>
    <property type="project" value="InterPro"/>
</dbReference>
<name>A0A0M0JKF6_9EUKA</name>
<gene>
    <name evidence="3" type="ORF">Ctob_005239</name>
</gene>
<evidence type="ECO:0000256" key="1">
    <source>
        <dbReference type="SAM" id="MobiDB-lite"/>
    </source>
</evidence>
<feature type="region of interest" description="Disordered" evidence="1">
    <location>
        <begin position="845"/>
        <end position="879"/>
    </location>
</feature>
<dbReference type="PANTHER" id="PTHR21727">
    <property type="entry name" value="PHOSPHORYLATED CTD INTERACTING FACTOR 1"/>
    <property type="match status" value="1"/>
</dbReference>
<dbReference type="PANTHER" id="PTHR21727:SF0">
    <property type="entry name" value="MRNA (2'-O-METHYLADENOSINE-N(6)-)-METHYLTRANSFERASE"/>
    <property type="match status" value="1"/>
</dbReference>
<dbReference type="OrthoDB" id="193787at2759"/>
<proteinExistence type="predicted"/>
<keyword evidence="4" id="KW-1185">Reference proteome</keyword>
<dbReference type="GO" id="GO:0016422">
    <property type="term" value="F:mRNA (2'-O-methyladenosine-N6-)-methyltransferase activity"/>
    <property type="evidence" value="ECO:0007669"/>
    <property type="project" value="InterPro"/>
</dbReference>
<feature type="region of interest" description="Disordered" evidence="1">
    <location>
        <begin position="776"/>
        <end position="816"/>
    </location>
</feature>
<feature type="compositionally biased region" description="Low complexity" evidence="1">
    <location>
        <begin position="801"/>
        <end position="816"/>
    </location>
</feature>
<dbReference type="EMBL" id="JWZX01002795">
    <property type="protein sequence ID" value="KOO26827.1"/>
    <property type="molecule type" value="Genomic_DNA"/>
</dbReference>
<dbReference type="Proteomes" id="UP000037460">
    <property type="component" value="Unassembled WGS sequence"/>
</dbReference>
<dbReference type="Pfam" id="PF12237">
    <property type="entry name" value="PCIF1_WW"/>
    <property type="match status" value="1"/>
</dbReference>
<evidence type="ECO:0000259" key="2">
    <source>
        <dbReference type="Pfam" id="PF12237"/>
    </source>
</evidence>
<feature type="region of interest" description="Disordered" evidence="1">
    <location>
        <begin position="1"/>
        <end position="21"/>
    </location>
</feature>